<dbReference type="RefSeq" id="WP_188535311.1">
    <property type="nucleotide sequence ID" value="NZ_BMFT01000001.1"/>
</dbReference>
<reference evidence="3" key="1">
    <citation type="journal article" date="2019" name="Int. J. Syst. Evol. Microbiol.">
        <title>The Global Catalogue of Microorganisms (GCM) 10K type strain sequencing project: providing services to taxonomists for standard genome sequencing and annotation.</title>
        <authorList>
            <consortium name="The Broad Institute Genomics Platform"/>
            <consortium name="The Broad Institute Genome Sequencing Center for Infectious Disease"/>
            <person name="Wu L."/>
            <person name="Ma J."/>
        </authorList>
    </citation>
    <scope>NUCLEOTIDE SEQUENCE [LARGE SCALE GENOMIC DNA]</scope>
    <source>
        <strain evidence="3">CGMCC 1.12769</strain>
    </source>
</reference>
<keyword evidence="1" id="KW-0472">Membrane</keyword>
<protein>
    <recommendedName>
        <fullName evidence="4">Extracellular solute-binding protein</fullName>
    </recommendedName>
</protein>
<gene>
    <name evidence="2" type="ORF">GCM10008013_04090</name>
</gene>
<evidence type="ECO:0000313" key="3">
    <source>
        <dbReference type="Proteomes" id="UP000659344"/>
    </source>
</evidence>
<keyword evidence="1" id="KW-1133">Transmembrane helix</keyword>
<name>A0ABQ1Y4U4_9BACL</name>
<evidence type="ECO:0008006" key="4">
    <source>
        <dbReference type="Google" id="ProtNLM"/>
    </source>
</evidence>
<dbReference type="SUPFAM" id="SSF53850">
    <property type="entry name" value="Periplasmic binding protein-like II"/>
    <property type="match status" value="1"/>
</dbReference>
<keyword evidence="3" id="KW-1185">Reference proteome</keyword>
<accession>A0ABQ1Y4U4</accession>
<dbReference type="Proteomes" id="UP000659344">
    <property type="component" value="Unassembled WGS sequence"/>
</dbReference>
<organism evidence="2 3">
    <name type="scientific">Paenibacillus segetis</name>
    <dbReference type="NCBI Taxonomy" id="1325360"/>
    <lineage>
        <taxon>Bacteria</taxon>
        <taxon>Bacillati</taxon>
        <taxon>Bacillota</taxon>
        <taxon>Bacilli</taxon>
        <taxon>Bacillales</taxon>
        <taxon>Paenibacillaceae</taxon>
        <taxon>Paenibacillus</taxon>
    </lineage>
</organism>
<proteinExistence type="predicted"/>
<comment type="caution">
    <text evidence="2">The sequence shown here is derived from an EMBL/GenBank/DDBJ whole genome shotgun (WGS) entry which is preliminary data.</text>
</comment>
<sequence length="366" mass="40192">MKGKQWGTLIGIIILVFVVGIGYLFSRNSDLTSGGKGNITVVGNLGGEKIGLFSDEEIIKILKDRYHITVDWRKAGSIEMVKDYKQGPDFLFPSNQVALELFKNNHAEEIKGSEIIFNSPIVFYTWNRIADALIDQGIARQNNGVNTVDTESLLALVNEGKSWDDIGANKNDPNSKLYGKVTIISTDPSKSNSGNMFAGLYANLISGGVVNDSNIAAALPQIKAFFQNLGYLEPSSGDLFEQYLKTGMGAKPIIVGYENQMIEFAEDNPAVWEQVKDRMRVLYPVPTVWSSHPLIALSDNGKKLIEALKDKEIQELAWKKHGFRSGIVDIQNDVSALGIGNIPETIDSVIAMPTPAIMDQIIQAVQ</sequence>
<dbReference type="EMBL" id="BMFT01000001">
    <property type="protein sequence ID" value="GGH11954.1"/>
    <property type="molecule type" value="Genomic_DNA"/>
</dbReference>
<evidence type="ECO:0000313" key="2">
    <source>
        <dbReference type="EMBL" id="GGH11954.1"/>
    </source>
</evidence>
<keyword evidence="1" id="KW-0812">Transmembrane</keyword>
<evidence type="ECO:0000256" key="1">
    <source>
        <dbReference type="SAM" id="Phobius"/>
    </source>
</evidence>
<feature type="transmembrane region" description="Helical" evidence="1">
    <location>
        <begin position="6"/>
        <end position="26"/>
    </location>
</feature>